<evidence type="ECO:0000256" key="2">
    <source>
        <dbReference type="ARBA" id="ARBA00022676"/>
    </source>
</evidence>
<reference evidence="8" key="1">
    <citation type="journal article" date="2019" name="Int. J. Syst. Evol. Microbiol.">
        <title>The Global Catalogue of Microorganisms (GCM) 10K type strain sequencing project: providing services to taxonomists for standard genome sequencing and annotation.</title>
        <authorList>
            <consortium name="The Broad Institute Genomics Platform"/>
            <consortium name="The Broad Institute Genome Sequencing Center for Infectious Disease"/>
            <person name="Wu L."/>
            <person name="Ma J."/>
        </authorList>
    </citation>
    <scope>NUCLEOTIDE SEQUENCE [LARGE SCALE GENOMIC DNA]</scope>
    <source>
        <strain evidence="8">CCUG 50213</strain>
    </source>
</reference>
<evidence type="ECO:0000259" key="6">
    <source>
        <dbReference type="Pfam" id="PF13439"/>
    </source>
</evidence>
<dbReference type="Pfam" id="PF13439">
    <property type="entry name" value="Glyco_transf_4"/>
    <property type="match status" value="1"/>
</dbReference>
<organism evidence="7 8">
    <name type="scientific">Leucobacter albus</name>
    <dbReference type="NCBI Taxonomy" id="272210"/>
    <lineage>
        <taxon>Bacteria</taxon>
        <taxon>Bacillati</taxon>
        <taxon>Actinomycetota</taxon>
        <taxon>Actinomycetes</taxon>
        <taxon>Micrococcales</taxon>
        <taxon>Microbacteriaceae</taxon>
        <taxon>Leucobacter</taxon>
    </lineage>
</organism>
<dbReference type="PANTHER" id="PTHR45947:SF3">
    <property type="entry name" value="SULFOQUINOVOSYL TRANSFERASE SQD2"/>
    <property type="match status" value="1"/>
</dbReference>
<dbReference type="PANTHER" id="PTHR45947">
    <property type="entry name" value="SULFOQUINOVOSYL TRANSFERASE SQD2"/>
    <property type="match status" value="1"/>
</dbReference>
<keyword evidence="3 7" id="KW-0808">Transferase</keyword>
<dbReference type="EMBL" id="JBHTLY010000011">
    <property type="protein sequence ID" value="MFD1203330.1"/>
    <property type="molecule type" value="Genomic_DNA"/>
</dbReference>
<evidence type="ECO:0000313" key="8">
    <source>
        <dbReference type="Proteomes" id="UP001597181"/>
    </source>
</evidence>
<protein>
    <recommendedName>
        <fullName evidence="1">D-inositol 3-phosphate glycosyltransferase</fullName>
    </recommendedName>
</protein>
<dbReference type="SUPFAM" id="SSF53756">
    <property type="entry name" value="UDP-Glycosyltransferase/glycogen phosphorylase"/>
    <property type="match status" value="1"/>
</dbReference>
<evidence type="ECO:0000313" key="7">
    <source>
        <dbReference type="EMBL" id="MFD1203330.1"/>
    </source>
</evidence>
<feature type="domain" description="Glycosyl transferase family 1" evidence="5">
    <location>
        <begin position="243"/>
        <end position="404"/>
    </location>
</feature>
<gene>
    <name evidence="7" type="ORF">ACFQ3U_15645</name>
</gene>
<dbReference type="Proteomes" id="UP001597181">
    <property type="component" value="Unassembled WGS sequence"/>
</dbReference>
<sequence>MRIALVSMHTSPSAVPGSGDAGGMNVVVAEAAAALAARGHEVVVVTRATRETAAGEYPLTAGPRTTEPRTTEPRTTEPGTSPTLVALEAGDPGLRKERLPGAVREFARGLRALAGTRGFDAIHAHYWLSGLAAREAFAQRGGRIAVTFHTIAAQKNANLAEGDAPEPETRLAGERLLAAESFVVAGSRSELRGVIEGYGEPPLGSAVVHPGVDTELFRPRAPAAHPGAAPHHSATDQSPAHRITVLGRVQPLKGQDLAVRAAIELARRDPELFARTEWVIAGEPTPGAEDYAAGLRALAAQHGVADRLRFLPAQSRREAAALLASSSLVLVPSHSETFGLTALEASACGVPVIAAGHTGLVEAVPDGVAGRHLSDRDPANWAAAIAELLRDGARRARLGSSARAHAERHDWRAHAAQLERCYARLAG</sequence>
<comment type="caution">
    <text evidence="7">The sequence shown here is derived from an EMBL/GenBank/DDBJ whole genome shotgun (WGS) entry which is preliminary data.</text>
</comment>
<keyword evidence="8" id="KW-1185">Reference proteome</keyword>
<keyword evidence="2 7" id="KW-0328">Glycosyltransferase</keyword>
<name>A0ABW3TRI6_9MICO</name>
<feature type="domain" description="Glycosyltransferase subfamily 4-like N-terminal" evidence="6">
    <location>
        <begin position="22"/>
        <end position="215"/>
    </location>
</feature>
<dbReference type="GO" id="GO:0016757">
    <property type="term" value="F:glycosyltransferase activity"/>
    <property type="evidence" value="ECO:0007669"/>
    <property type="project" value="UniProtKB-KW"/>
</dbReference>
<dbReference type="RefSeq" id="WP_343960378.1">
    <property type="nucleotide sequence ID" value="NZ_BAAAKZ010000007.1"/>
</dbReference>
<dbReference type="Pfam" id="PF00534">
    <property type="entry name" value="Glycos_transf_1"/>
    <property type="match status" value="1"/>
</dbReference>
<dbReference type="InterPro" id="IPR001296">
    <property type="entry name" value="Glyco_trans_1"/>
</dbReference>
<dbReference type="Gene3D" id="3.40.50.2000">
    <property type="entry name" value="Glycogen Phosphorylase B"/>
    <property type="match status" value="2"/>
</dbReference>
<dbReference type="InterPro" id="IPR050194">
    <property type="entry name" value="Glycosyltransferase_grp1"/>
</dbReference>
<dbReference type="InterPro" id="IPR028098">
    <property type="entry name" value="Glyco_trans_4-like_N"/>
</dbReference>
<accession>A0ABW3TRI6</accession>
<proteinExistence type="predicted"/>
<evidence type="ECO:0000256" key="4">
    <source>
        <dbReference type="SAM" id="MobiDB-lite"/>
    </source>
</evidence>
<evidence type="ECO:0000259" key="5">
    <source>
        <dbReference type="Pfam" id="PF00534"/>
    </source>
</evidence>
<feature type="region of interest" description="Disordered" evidence="4">
    <location>
        <begin position="54"/>
        <end position="82"/>
    </location>
</feature>
<feature type="compositionally biased region" description="Basic and acidic residues" evidence="4">
    <location>
        <begin position="66"/>
        <end position="75"/>
    </location>
</feature>
<evidence type="ECO:0000256" key="3">
    <source>
        <dbReference type="ARBA" id="ARBA00022679"/>
    </source>
</evidence>
<evidence type="ECO:0000256" key="1">
    <source>
        <dbReference type="ARBA" id="ARBA00021292"/>
    </source>
</evidence>